<dbReference type="Gene3D" id="1.10.357.10">
    <property type="entry name" value="Tetracycline Repressor, domain 2"/>
    <property type="match status" value="1"/>
</dbReference>
<evidence type="ECO:0000256" key="1">
    <source>
        <dbReference type="ARBA" id="ARBA00023015"/>
    </source>
</evidence>
<dbReference type="SUPFAM" id="SSF46689">
    <property type="entry name" value="Homeodomain-like"/>
    <property type="match status" value="1"/>
</dbReference>
<keyword evidence="1" id="KW-0805">Transcription regulation</keyword>
<name>A0A846TQM6_9MICC</name>
<dbReference type="PANTHER" id="PTHR30055:SF234">
    <property type="entry name" value="HTH-TYPE TRANSCRIPTIONAL REGULATOR BETI"/>
    <property type="match status" value="1"/>
</dbReference>
<accession>A0A846TQM6</accession>
<dbReference type="AlphaFoldDB" id="A0A846TQM6"/>
<evidence type="ECO:0000313" key="7">
    <source>
        <dbReference type="Proteomes" id="UP000521379"/>
    </source>
</evidence>
<dbReference type="EMBL" id="JAAVUN010000050">
    <property type="protein sequence ID" value="NKE10753.1"/>
    <property type="molecule type" value="Genomic_DNA"/>
</dbReference>
<evidence type="ECO:0000259" key="5">
    <source>
        <dbReference type="PROSITE" id="PS50977"/>
    </source>
</evidence>
<dbReference type="RefSeq" id="WP_119933769.1">
    <property type="nucleotide sequence ID" value="NZ_JAAVUN010000050.1"/>
</dbReference>
<dbReference type="GO" id="GO:0003700">
    <property type="term" value="F:DNA-binding transcription factor activity"/>
    <property type="evidence" value="ECO:0007669"/>
    <property type="project" value="TreeGrafter"/>
</dbReference>
<gene>
    <name evidence="6" type="ORF">GTW58_12650</name>
</gene>
<feature type="domain" description="HTH tetR-type" evidence="5">
    <location>
        <begin position="7"/>
        <end position="67"/>
    </location>
</feature>
<proteinExistence type="predicted"/>
<dbReference type="InterPro" id="IPR009057">
    <property type="entry name" value="Homeodomain-like_sf"/>
</dbReference>
<dbReference type="Proteomes" id="UP000521379">
    <property type="component" value="Unassembled WGS sequence"/>
</dbReference>
<protein>
    <submittedName>
        <fullName evidence="6">TetR/AcrR family transcriptional regulator</fullName>
    </submittedName>
</protein>
<dbReference type="GO" id="GO:0000976">
    <property type="term" value="F:transcription cis-regulatory region binding"/>
    <property type="evidence" value="ECO:0007669"/>
    <property type="project" value="TreeGrafter"/>
</dbReference>
<dbReference type="Pfam" id="PF00440">
    <property type="entry name" value="TetR_N"/>
    <property type="match status" value="1"/>
</dbReference>
<evidence type="ECO:0000256" key="2">
    <source>
        <dbReference type="ARBA" id="ARBA00023125"/>
    </source>
</evidence>
<evidence type="ECO:0000256" key="4">
    <source>
        <dbReference type="PROSITE-ProRule" id="PRU00335"/>
    </source>
</evidence>
<sequence length="181" mass="20192">MRLQSADQRRARVLEAALDEFAEFGFHAATTARIARTAEISQSYVMHLFGSKKGLFLETLQTSSNLLNRRLMEVPDSGDVLTVLSSTYDRLMSEQPNLMRFQLQGWALAAQDEEVRAMCADQFQSLWSTVADRMGLERSDTAPLMAALAFFNVTVTLGIQDDENCAVNSLLETFTRNLGVS</sequence>
<dbReference type="PANTHER" id="PTHR30055">
    <property type="entry name" value="HTH-TYPE TRANSCRIPTIONAL REGULATOR RUTR"/>
    <property type="match status" value="1"/>
</dbReference>
<evidence type="ECO:0000313" key="6">
    <source>
        <dbReference type="EMBL" id="NKE10753.1"/>
    </source>
</evidence>
<keyword evidence="3" id="KW-0804">Transcription</keyword>
<evidence type="ECO:0000256" key="3">
    <source>
        <dbReference type="ARBA" id="ARBA00023163"/>
    </source>
</evidence>
<keyword evidence="2 4" id="KW-0238">DNA-binding</keyword>
<dbReference type="InterPro" id="IPR050109">
    <property type="entry name" value="HTH-type_TetR-like_transc_reg"/>
</dbReference>
<feature type="DNA-binding region" description="H-T-H motif" evidence="4">
    <location>
        <begin position="30"/>
        <end position="49"/>
    </location>
</feature>
<keyword evidence="7" id="KW-1185">Reference proteome</keyword>
<dbReference type="PROSITE" id="PS50977">
    <property type="entry name" value="HTH_TETR_2"/>
    <property type="match status" value="1"/>
</dbReference>
<dbReference type="InterPro" id="IPR001647">
    <property type="entry name" value="HTH_TetR"/>
</dbReference>
<organism evidence="6 7">
    <name type="scientific">Kocuria subflava</name>
    <dbReference type="NCBI Taxonomy" id="1736139"/>
    <lineage>
        <taxon>Bacteria</taxon>
        <taxon>Bacillati</taxon>
        <taxon>Actinomycetota</taxon>
        <taxon>Actinomycetes</taxon>
        <taxon>Micrococcales</taxon>
        <taxon>Micrococcaceae</taxon>
        <taxon>Kocuria</taxon>
    </lineage>
</organism>
<reference evidence="6 7" key="1">
    <citation type="submission" date="2020-02" db="EMBL/GenBank/DDBJ databases">
        <authorList>
            <person name="Sun Q."/>
        </authorList>
    </citation>
    <scope>NUCLEOTIDE SEQUENCE [LARGE SCALE GENOMIC DNA]</scope>
    <source>
        <strain evidence="6 7">YIM 13062</strain>
    </source>
</reference>
<comment type="caution">
    <text evidence="6">The sequence shown here is derived from an EMBL/GenBank/DDBJ whole genome shotgun (WGS) entry which is preliminary data.</text>
</comment>